<organism evidence="2 3">
    <name type="scientific">Pelagibaculum spongiae</name>
    <dbReference type="NCBI Taxonomy" id="2080658"/>
    <lineage>
        <taxon>Bacteria</taxon>
        <taxon>Pseudomonadati</taxon>
        <taxon>Pseudomonadota</taxon>
        <taxon>Gammaproteobacteria</taxon>
        <taxon>Oceanospirillales</taxon>
        <taxon>Pelagibaculum</taxon>
    </lineage>
</organism>
<keyword evidence="3" id="KW-1185">Reference proteome</keyword>
<keyword evidence="1" id="KW-0732">Signal</keyword>
<dbReference type="Proteomes" id="UP000244906">
    <property type="component" value="Unassembled WGS sequence"/>
</dbReference>
<comment type="caution">
    <text evidence="2">The sequence shown here is derived from an EMBL/GenBank/DDBJ whole genome shotgun (WGS) entry which is preliminary data.</text>
</comment>
<sequence length="264" mass="29371">MEIKKISLLIGSLLMSSTVLLSFNASATSLSSVDDIPALPEDCRGRICFIWEERASALENLARELDTENNRLQKIISSSQNYDMEDIKANKSACLAEFDIESGQYKLDGTAPDNSAIRCVSQDDFDAFLYERNITLDPTTDFGKVLNRLRDRMAEGASIAKIGDQAQMIVNHTAFGLFRVEALFNLSYFSYAKSENNYYQLYTSFFSPYSSLYQENSLDDFNAINGEMVKKGDGGQFSQGVNDAAELIVEMISEFSGVGSENLN</sequence>
<accession>A0A2V1GTM6</accession>
<proteinExistence type="predicted"/>
<dbReference type="EMBL" id="QDDL01000005">
    <property type="protein sequence ID" value="PVZ68364.1"/>
    <property type="molecule type" value="Genomic_DNA"/>
</dbReference>
<feature type="chain" id="PRO_5016052639" evidence="1">
    <location>
        <begin position="28"/>
        <end position="264"/>
    </location>
</feature>
<protein>
    <submittedName>
        <fullName evidence="2">Uncharacterized protein</fullName>
    </submittedName>
</protein>
<evidence type="ECO:0000313" key="2">
    <source>
        <dbReference type="EMBL" id="PVZ68364.1"/>
    </source>
</evidence>
<reference evidence="2 3" key="1">
    <citation type="submission" date="2018-04" db="EMBL/GenBank/DDBJ databases">
        <title>Thalassorhabdus spongiae gen. nov., sp. nov., isolated from a marine sponge in South-West Iceland.</title>
        <authorList>
            <person name="Knobloch S."/>
            <person name="Daussin A."/>
            <person name="Johannsson R."/>
            <person name="Marteinsson V.T."/>
        </authorList>
    </citation>
    <scope>NUCLEOTIDE SEQUENCE [LARGE SCALE GENOMIC DNA]</scope>
    <source>
        <strain evidence="2 3">Hp12</strain>
    </source>
</reference>
<dbReference type="AlphaFoldDB" id="A0A2V1GTM6"/>
<dbReference type="RefSeq" id="WP_116687690.1">
    <property type="nucleotide sequence ID" value="NZ_CAWNYD010000005.1"/>
</dbReference>
<name>A0A2V1GTM6_9GAMM</name>
<feature type="signal peptide" evidence="1">
    <location>
        <begin position="1"/>
        <end position="27"/>
    </location>
</feature>
<evidence type="ECO:0000313" key="3">
    <source>
        <dbReference type="Proteomes" id="UP000244906"/>
    </source>
</evidence>
<gene>
    <name evidence="2" type="ORF">DC094_13865</name>
</gene>
<evidence type="ECO:0000256" key="1">
    <source>
        <dbReference type="SAM" id="SignalP"/>
    </source>
</evidence>